<dbReference type="CDD" id="cd04301">
    <property type="entry name" value="NAT_SF"/>
    <property type="match status" value="1"/>
</dbReference>
<accession>A0ABU9K6F6</accession>
<evidence type="ECO:0000313" key="3">
    <source>
        <dbReference type="Proteomes" id="UP001389717"/>
    </source>
</evidence>
<dbReference type="InterPro" id="IPR000182">
    <property type="entry name" value="GNAT_dom"/>
</dbReference>
<protein>
    <submittedName>
        <fullName evidence="2">GNAT family N-acetyltransferase</fullName>
    </submittedName>
</protein>
<organism evidence="2 3">
    <name type="scientific">Rossellomorea oryzaecorticis</name>
    <dbReference type="NCBI Taxonomy" id="1396505"/>
    <lineage>
        <taxon>Bacteria</taxon>
        <taxon>Bacillati</taxon>
        <taxon>Bacillota</taxon>
        <taxon>Bacilli</taxon>
        <taxon>Bacillales</taxon>
        <taxon>Bacillaceae</taxon>
        <taxon>Rossellomorea</taxon>
    </lineage>
</organism>
<dbReference type="PROSITE" id="PS51186">
    <property type="entry name" value="GNAT"/>
    <property type="match status" value="1"/>
</dbReference>
<proteinExistence type="predicted"/>
<dbReference type="Proteomes" id="UP001389717">
    <property type="component" value="Unassembled WGS sequence"/>
</dbReference>
<dbReference type="EMBL" id="JBBYAF010000007">
    <property type="protein sequence ID" value="MEL3971671.1"/>
    <property type="molecule type" value="Genomic_DNA"/>
</dbReference>
<keyword evidence="3" id="KW-1185">Reference proteome</keyword>
<dbReference type="Gene3D" id="3.40.630.30">
    <property type="match status" value="1"/>
</dbReference>
<dbReference type="InterPro" id="IPR016181">
    <property type="entry name" value="Acyl_CoA_acyltransferase"/>
</dbReference>
<dbReference type="RefSeq" id="WP_341981200.1">
    <property type="nucleotide sequence ID" value="NZ_JBBYAF010000007.1"/>
</dbReference>
<feature type="domain" description="N-acetyltransferase" evidence="1">
    <location>
        <begin position="15"/>
        <end position="180"/>
    </location>
</feature>
<reference evidence="2 3" key="1">
    <citation type="submission" date="2024-04" db="EMBL/GenBank/DDBJ databases">
        <title>Bacillus oryzaecorticis sp. nov., a moderately halophilic bacterium isolated from rice husks.</title>
        <authorList>
            <person name="Zhu H.-S."/>
        </authorList>
    </citation>
    <scope>NUCLEOTIDE SEQUENCE [LARGE SCALE GENOMIC DNA]</scope>
    <source>
        <strain evidence="2 3">ZC255</strain>
    </source>
</reference>
<comment type="caution">
    <text evidence="2">The sequence shown here is derived from an EMBL/GenBank/DDBJ whole genome shotgun (WGS) entry which is preliminary data.</text>
</comment>
<dbReference type="SUPFAM" id="SSF55729">
    <property type="entry name" value="Acyl-CoA N-acyltransferases (Nat)"/>
    <property type="match status" value="1"/>
</dbReference>
<name>A0ABU9K6F6_9BACI</name>
<evidence type="ECO:0000313" key="2">
    <source>
        <dbReference type="EMBL" id="MEL3971671.1"/>
    </source>
</evidence>
<sequence length="180" mass="20963">MTIKMIPCQWETNRLTIKDMTEVEIQPVQELYEQGSYIHQWDGGSLDHGYAYRCFTDGDLPPGGTRAQYKIQVIRQKETGRLAGLLTTYNGYPTRETFYINYLYIDKSYHRQGLGQEVVRELIGIVKQTEYREVRANVAMKNWPALRFWTGQGLDIIQGIYGDREYGADKYADLELVKFL</sequence>
<dbReference type="Pfam" id="PF00583">
    <property type="entry name" value="Acetyltransf_1"/>
    <property type="match status" value="1"/>
</dbReference>
<gene>
    <name evidence="2" type="ORF">AAEO50_05195</name>
</gene>
<evidence type="ECO:0000259" key="1">
    <source>
        <dbReference type="PROSITE" id="PS51186"/>
    </source>
</evidence>